<feature type="domain" description="BTB" evidence="2">
    <location>
        <begin position="28"/>
        <end position="92"/>
    </location>
</feature>
<keyword evidence="4" id="KW-1185">Reference proteome</keyword>
<evidence type="ECO:0000259" key="2">
    <source>
        <dbReference type="PROSITE" id="PS50097"/>
    </source>
</evidence>
<dbReference type="EMBL" id="VDMD01000049">
    <property type="protein sequence ID" value="TRM57335.1"/>
    <property type="molecule type" value="Genomic_DNA"/>
</dbReference>
<accession>A0A550BXR0</accession>
<evidence type="ECO:0000313" key="4">
    <source>
        <dbReference type="Proteomes" id="UP000320762"/>
    </source>
</evidence>
<dbReference type="Proteomes" id="UP000320762">
    <property type="component" value="Unassembled WGS sequence"/>
</dbReference>
<comment type="caution">
    <text evidence="3">The sequence shown here is derived from an EMBL/GenBank/DDBJ whole genome shotgun (WGS) entry which is preliminary data.</text>
</comment>
<dbReference type="Gene3D" id="3.30.710.10">
    <property type="entry name" value="Potassium Channel Kv1.1, Chain A"/>
    <property type="match status" value="1"/>
</dbReference>
<dbReference type="AlphaFoldDB" id="A0A550BXR0"/>
<evidence type="ECO:0000313" key="3">
    <source>
        <dbReference type="EMBL" id="TRM57335.1"/>
    </source>
</evidence>
<dbReference type="OrthoDB" id="3184970at2759"/>
<feature type="region of interest" description="Disordered" evidence="1">
    <location>
        <begin position="1"/>
        <end position="24"/>
    </location>
</feature>
<dbReference type="PROSITE" id="PS50097">
    <property type="entry name" value="BTB"/>
    <property type="match status" value="1"/>
</dbReference>
<dbReference type="InterPro" id="IPR000210">
    <property type="entry name" value="BTB/POZ_dom"/>
</dbReference>
<dbReference type="SUPFAM" id="SSF54695">
    <property type="entry name" value="POZ domain"/>
    <property type="match status" value="1"/>
</dbReference>
<dbReference type="InterPro" id="IPR011333">
    <property type="entry name" value="SKP1/BTB/POZ_sf"/>
</dbReference>
<sequence>MAAIASYPAHTSESPTPRQSEQYRSTEGDVVIFRSADGVLFNIHRANLSVFTDGPFAVDFPSEGDVVELSESEATLGYLFQFVYSGRHPLLTDVPFDSLRALAEAAEKYQVSPAMSVCYMRMSTMHKEHPLAVLQYADRHAYVELMDLAAPYTLGLSVKDMRNSLSLSTQIAWADYKETWTSVRWRSSADIGQPPMHVGRKGGEVRCDIWPAIARVVQSRVDSCQRPPMLEIDAMFVGMVDVAKQCTHDIPGSWGNKRCSQQLGDWRSALEDKVRELPQLSQCLSVAEL</sequence>
<proteinExistence type="predicted"/>
<organism evidence="3 4">
    <name type="scientific">Schizophyllum amplum</name>
    <dbReference type="NCBI Taxonomy" id="97359"/>
    <lineage>
        <taxon>Eukaryota</taxon>
        <taxon>Fungi</taxon>
        <taxon>Dikarya</taxon>
        <taxon>Basidiomycota</taxon>
        <taxon>Agaricomycotina</taxon>
        <taxon>Agaricomycetes</taxon>
        <taxon>Agaricomycetidae</taxon>
        <taxon>Agaricales</taxon>
        <taxon>Schizophyllaceae</taxon>
        <taxon>Schizophyllum</taxon>
    </lineage>
</organism>
<reference evidence="3 4" key="1">
    <citation type="journal article" date="2019" name="New Phytol.">
        <title>Comparative genomics reveals unique wood-decay strategies and fruiting body development in the Schizophyllaceae.</title>
        <authorList>
            <person name="Almasi E."/>
            <person name="Sahu N."/>
            <person name="Krizsan K."/>
            <person name="Balint B."/>
            <person name="Kovacs G.M."/>
            <person name="Kiss B."/>
            <person name="Cseklye J."/>
            <person name="Drula E."/>
            <person name="Henrissat B."/>
            <person name="Nagy I."/>
            <person name="Chovatia M."/>
            <person name="Adam C."/>
            <person name="LaButti K."/>
            <person name="Lipzen A."/>
            <person name="Riley R."/>
            <person name="Grigoriev I.V."/>
            <person name="Nagy L.G."/>
        </authorList>
    </citation>
    <scope>NUCLEOTIDE SEQUENCE [LARGE SCALE GENOMIC DNA]</scope>
    <source>
        <strain evidence="3 4">NL-1724</strain>
    </source>
</reference>
<gene>
    <name evidence="3" type="ORF">BD626DRAFT_515369</name>
</gene>
<name>A0A550BXR0_9AGAR</name>
<evidence type="ECO:0000256" key="1">
    <source>
        <dbReference type="SAM" id="MobiDB-lite"/>
    </source>
</evidence>
<feature type="compositionally biased region" description="Polar residues" evidence="1">
    <location>
        <begin position="9"/>
        <end position="24"/>
    </location>
</feature>
<protein>
    <recommendedName>
        <fullName evidence="2">BTB domain-containing protein</fullName>
    </recommendedName>
</protein>